<dbReference type="Proteomes" id="UP001255696">
    <property type="component" value="Unassembled WGS sequence"/>
</dbReference>
<feature type="transmembrane region" description="Helical" evidence="1">
    <location>
        <begin position="33"/>
        <end position="53"/>
    </location>
</feature>
<reference evidence="3" key="4">
    <citation type="submission" date="2023-12" db="EMBL/GenBank/DDBJ databases">
        <title>Molecular genomic analyses of Enterococcus cecorum from sepsis oubreaks in broilers.</title>
        <authorList>
            <person name="Rhoads D."/>
            <person name="Alrubaye A."/>
        </authorList>
    </citation>
    <scope>NUCLEOTIDE SEQUENCE</scope>
    <source>
        <strain evidence="3">1755</strain>
    </source>
</reference>
<reference evidence="2" key="3">
    <citation type="submission" date="2023-03" db="EMBL/GenBank/DDBJ databases">
        <authorList>
            <person name="Shen W."/>
            <person name="Cai J."/>
        </authorList>
    </citation>
    <scope>NUCLEOTIDE SEQUENCE</scope>
    <source>
        <strain evidence="2">B245-2</strain>
    </source>
</reference>
<dbReference type="RefSeq" id="WP_047341511.1">
    <property type="nucleotide sequence ID" value="NZ_CP010064.1"/>
</dbReference>
<reference evidence="4 7" key="2">
    <citation type="submission" date="2020-04" db="EMBL/GenBank/DDBJ databases">
        <authorList>
            <person name="Hitch T.C.A."/>
            <person name="Wylensek D."/>
            <person name="Clavel T."/>
        </authorList>
    </citation>
    <scope>NUCLEOTIDE SEQUENCE [LARGE SCALE GENOMIC DNA]</scope>
    <source>
        <strain evidence="4 7">WCA-380-WT-3C</strain>
    </source>
</reference>
<dbReference type="EMBL" id="JARQBI010000040">
    <property type="protein sequence ID" value="MDT2797758.1"/>
    <property type="molecule type" value="Genomic_DNA"/>
</dbReference>
<dbReference type="AlphaFoldDB" id="A0A0I9WGY5"/>
<evidence type="ECO:0000313" key="7">
    <source>
        <dbReference type="Proteomes" id="UP000588071"/>
    </source>
</evidence>
<keyword evidence="1" id="KW-0472">Membrane</keyword>
<dbReference type="EMBL" id="JABAFV010000038">
    <property type="protein sequence ID" value="NME50839.1"/>
    <property type="molecule type" value="Genomic_DNA"/>
</dbReference>
<evidence type="ECO:0000313" key="3">
    <source>
        <dbReference type="EMBL" id="MDZ5598810.1"/>
    </source>
</evidence>
<keyword evidence="1" id="KW-1133">Transmembrane helix</keyword>
<keyword evidence="1" id="KW-0812">Transmembrane</keyword>
<dbReference type="InterPro" id="IPR021324">
    <property type="entry name" value="DUF2929"/>
</dbReference>
<evidence type="ECO:0000313" key="5">
    <source>
        <dbReference type="EMBL" id="RBR29723.1"/>
    </source>
</evidence>
<dbReference type="Proteomes" id="UP001290582">
    <property type="component" value="Unassembled WGS sequence"/>
</dbReference>
<evidence type="ECO:0000313" key="6">
    <source>
        <dbReference type="Proteomes" id="UP000252800"/>
    </source>
</evidence>
<gene>
    <name evidence="5" type="ORF">EB18_01200</name>
    <name evidence="4" type="ORF">HF857_11660</name>
    <name evidence="2" type="ORF">P7H47_10965</name>
    <name evidence="3" type="ORF">U1294_11465</name>
</gene>
<organism evidence="5 6">
    <name type="scientific">Enterococcus cecorum</name>
    <dbReference type="NCBI Taxonomy" id="44008"/>
    <lineage>
        <taxon>Bacteria</taxon>
        <taxon>Bacillati</taxon>
        <taxon>Bacillota</taxon>
        <taxon>Bacilli</taxon>
        <taxon>Lactobacillales</taxon>
        <taxon>Enterococcaceae</taxon>
        <taxon>Enterococcus</taxon>
    </lineage>
</organism>
<proteinExistence type="predicted"/>
<dbReference type="Pfam" id="PF11151">
    <property type="entry name" value="DUF2929"/>
    <property type="match status" value="1"/>
</dbReference>
<dbReference type="EMBL" id="JAXOGL010000030">
    <property type="protein sequence ID" value="MDZ5598810.1"/>
    <property type="molecule type" value="Genomic_DNA"/>
</dbReference>
<dbReference type="Proteomes" id="UP000588071">
    <property type="component" value="Unassembled WGS sequence"/>
</dbReference>
<dbReference type="Proteomes" id="UP000252800">
    <property type="component" value="Unassembled WGS sequence"/>
</dbReference>
<evidence type="ECO:0000256" key="1">
    <source>
        <dbReference type="SAM" id="Phobius"/>
    </source>
</evidence>
<evidence type="ECO:0000313" key="4">
    <source>
        <dbReference type="EMBL" id="NME50839.1"/>
    </source>
</evidence>
<comment type="caution">
    <text evidence="5">The sequence shown here is derived from an EMBL/GenBank/DDBJ whole genome shotgun (WGS) entry which is preliminary data.</text>
</comment>
<feature type="transmembrane region" description="Helical" evidence="1">
    <location>
        <begin position="7"/>
        <end position="27"/>
    </location>
</feature>
<sequence length="60" mass="6511">MKYIVTMFWAMILGQVVGYLGSALTGGQYDFTVTAQLSFLVGIIVIIVANVCVPKKAKQN</sequence>
<dbReference type="EMBL" id="LEOY01000007">
    <property type="protein sequence ID" value="RBR29723.1"/>
    <property type="molecule type" value="Genomic_DNA"/>
</dbReference>
<accession>A0A0I9WGY5</accession>
<name>A0A0I9WGY5_9ENTE</name>
<reference evidence="5 6" key="1">
    <citation type="submission" date="2015-06" db="EMBL/GenBank/DDBJ databases">
        <title>The Genome Sequence of Enterococcus cecorum 170AEA1.</title>
        <authorList>
            <consortium name="The Broad Institute Genomics Platform"/>
            <consortium name="The Broad Institute Genome Sequencing Center for Infectious Disease"/>
            <person name="Earl A.M."/>
            <person name="Van Tyne D."/>
            <person name="Lebreton F."/>
            <person name="Saavedra J.T."/>
            <person name="Gilmore M.S."/>
            <person name="Manson McGuire A."/>
            <person name="Clock S."/>
            <person name="Crupain M."/>
            <person name="Rangan U."/>
            <person name="Young S."/>
            <person name="Abouelleil A."/>
            <person name="Cao P."/>
            <person name="Chapman S.B."/>
            <person name="Griggs A."/>
            <person name="Priest M."/>
            <person name="Shea T."/>
            <person name="Wortman J."/>
            <person name="Nusbaum C."/>
            <person name="Birren B."/>
        </authorList>
    </citation>
    <scope>NUCLEOTIDE SEQUENCE [LARGE SCALE GENOMIC DNA]</scope>
    <source>
        <strain evidence="5 6">170AEA1</strain>
    </source>
</reference>
<evidence type="ECO:0000313" key="2">
    <source>
        <dbReference type="EMBL" id="MDT2797758.1"/>
    </source>
</evidence>
<protein>
    <submittedName>
        <fullName evidence="2">YjzD family protein</fullName>
    </submittedName>
</protein>